<comment type="function">
    <text evidence="1">Required for efficient ubiquinone (coenzyme Q) biosynthesis. UbiK is probably an accessory factor of Ubi enzymes and facilitates ubiquinone biosynthesis by acting as an assembly factor, a targeting factor, or both.</text>
</comment>
<keyword evidence="3" id="KW-1185">Reference proteome</keyword>
<evidence type="ECO:0000256" key="1">
    <source>
        <dbReference type="HAMAP-Rule" id="MF_02216"/>
    </source>
</evidence>
<comment type="subcellular location">
    <subcellularLocation>
        <location evidence="1">Cytoplasm</location>
    </subcellularLocation>
</comment>
<dbReference type="AlphaFoldDB" id="A0A917Z8S3"/>
<dbReference type="GO" id="GO:0005829">
    <property type="term" value="C:cytosol"/>
    <property type="evidence" value="ECO:0007669"/>
    <property type="project" value="TreeGrafter"/>
</dbReference>
<comment type="pathway">
    <text evidence="1">Cofactor biosynthesis; ubiquinone biosynthesis.</text>
</comment>
<dbReference type="PANTHER" id="PTHR38040:SF1">
    <property type="entry name" value="UBIQUINONE BIOSYNTHESIS ACCESSORY FACTOR UBIK"/>
    <property type="match status" value="1"/>
</dbReference>
<comment type="similarity">
    <text evidence="1">Belongs to the UbiK family.</text>
</comment>
<reference evidence="2 3" key="1">
    <citation type="journal article" date="2014" name="Int. J. Syst. Evol. Microbiol.">
        <title>Complete genome sequence of Corynebacterium casei LMG S-19264T (=DSM 44701T), isolated from a smear-ripened cheese.</title>
        <authorList>
            <consortium name="US DOE Joint Genome Institute (JGI-PGF)"/>
            <person name="Walter F."/>
            <person name="Albersmeier A."/>
            <person name="Kalinowski J."/>
            <person name="Ruckert C."/>
        </authorList>
    </citation>
    <scope>NUCLEOTIDE SEQUENCE [LARGE SCALE GENOMIC DNA]</scope>
    <source>
        <strain evidence="2 3">CGMCC 1.7286</strain>
    </source>
</reference>
<comment type="caution">
    <text evidence="2">The sequence shown here is derived from an EMBL/GenBank/DDBJ whole genome shotgun (WGS) entry which is preliminary data.</text>
</comment>
<proteinExistence type="inferred from homology"/>
<name>A0A917Z8S3_9GAMM</name>
<dbReference type="Pfam" id="PF04380">
    <property type="entry name" value="BMFP"/>
    <property type="match status" value="1"/>
</dbReference>
<dbReference type="HAMAP" id="MF_02216">
    <property type="entry name" value="UbiK"/>
    <property type="match status" value="1"/>
</dbReference>
<dbReference type="RefSeq" id="WP_188858640.1">
    <property type="nucleotide sequence ID" value="NZ_BMLT01000002.1"/>
</dbReference>
<evidence type="ECO:0000313" key="2">
    <source>
        <dbReference type="EMBL" id="GGO77848.1"/>
    </source>
</evidence>
<dbReference type="InterPro" id="IPR007475">
    <property type="entry name" value="UbiK"/>
</dbReference>
<sequence>MLNQKLIESLSSQLSELFAGGRELPGQEAMRQQVRSLLQGSFARLDLVTREEFDAQAAVLARTREKVDQMEAKLAEIEARLAHETPAGD</sequence>
<dbReference type="GO" id="GO:0006744">
    <property type="term" value="P:ubiquinone biosynthetic process"/>
    <property type="evidence" value="ECO:0007669"/>
    <property type="project" value="UniProtKB-UniRule"/>
</dbReference>
<keyword evidence="1" id="KW-0831">Ubiquinone biosynthesis</keyword>
<protein>
    <recommendedName>
        <fullName evidence="1">Ubiquinone biosynthesis accessory factor UbiK</fullName>
    </recommendedName>
</protein>
<gene>
    <name evidence="1" type="primary">ubiK</name>
    <name evidence="2" type="ORF">GCM10011348_08340</name>
</gene>
<organism evidence="2 3">
    <name type="scientific">Marinobacterium nitratireducens</name>
    <dbReference type="NCBI Taxonomy" id="518897"/>
    <lineage>
        <taxon>Bacteria</taxon>
        <taxon>Pseudomonadati</taxon>
        <taxon>Pseudomonadota</taxon>
        <taxon>Gammaproteobacteria</taxon>
        <taxon>Oceanospirillales</taxon>
        <taxon>Oceanospirillaceae</taxon>
        <taxon>Marinobacterium</taxon>
    </lineage>
</organism>
<dbReference type="PANTHER" id="PTHR38040">
    <property type="entry name" value="UBIQUINONE BIOSYNTHESIS ACCESSORY FACTOR UBIK"/>
    <property type="match status" value="1"/>
</dbReference>
<dbReference type="Proteomes" id="UP000599578">
    <property type="component" value="Unassembled WGS sequence"/>
</dbReference>
<accession>A0A917Z8S3</accession>
<keyword evidence="1" id="KW-0963">Cytoplasm</keyword>
<dbReference type="EMBL" id="BMLT01000002">
    <property type="protein sequence ID" value="GGO77848.1"/>
    <property type="molecule type" value="Genomic_DNA"/>
</dbReference>
<evidence type="ECO:0000313" key="3">
    <source>
        <dbReference type="Proteomes" id="UP000599578"/>
    </source>
</evidence>